<keyword evidence="2" id="KW-1133">Transmembrane helix</keyword>
<dbReference type="EMBL" id="LCJR01000014">
    <property type="protein sequence ID" value="KKT81863.1"/>
    <property type="molecule type" value="Genomic_DNA"/>
</dbReference>
<evidence type="ECO:0000259" key="3">
    <source>
        <dbReference type="Pfam" id="PF00534"/>
    </source>
</evidence>
<dbReference type="PANTHER" id="PTHR46401:SF2">
    <property type="entry name" value="GLYCOSYLTRANSFERASE WBBK-RELATED"/>
    <property type="match status" value="1"/>
</dbReference>
<feature type="transmembrane region" description="Helical" evidence="2">
    <location>
        <begin position="96"/>
        <end position="117"/>
    </location>
</feature>
<evidence type="ECO:0000259" key="4">
    <source>
        <dbReference type="Pfam" id="PF13439"/>
    </source>
</evidence>
<dbReference type="GO" id="GO:0009103">
    <property type="term" value="P:lipopolysaccharide biosynthetic process"/>
    <property type="evidence" value="ECO:0007669"/>
    <property type="project" value="TreeGrafter"/>
</dbReference>
<dbReference type="AlphaFoldDB" id="A0A0G1KE49"/>
<dbReference type="InterPro" id="IPR028098">
    <property type="entry name" value="Glyco_trans_4-like_N"/>
</dbReference>
<keyword evidence="2" id="KW-0812">Transmembrane</keyword>
<organism evidence="5 6">
    <name type="scientific">Candidatus Yanofskybacteria bacterium GW2011_GWA2_44_9</name>
    <dbReference type="NCBI Taxonomy" id="1619025"/>
    <lineage>
        <taxon>Bacteria</taxon>
        <taxon>Candidatus Yanofskyibacteriota</taxon>
    </lineage>
</organism>
<protein>
    <submittedName>
        <fullName evidence="5">Group 1 glycosyl transferase</fullName>
    </submittedName>
</protein>
<gene>
    <name evidence="5" type="ORF">UW79_C0014G0015</name>
</gene>
<dbReference type="SUPFAM" id="SSF53756">
    <property type="entry name" value="UDP-Glycosyltransferase/glycogen phosphorylase"/>
    <property type="match status" value="2"/>
</dbReference>
<accession>A0A0G1KE49</accession>
<dbReference type="GO" id="GO:0016757">
    <property type="term" value="F:glycosyltransferase activity"/>
    <property type="evidence" value="ECO:0007669"/>
    <property type="project" value="InterPro"/>
</dbReference>
<dbReference type="Proteomes" id="UP000034032">
    <property type="component" value="Unassembled WGS sequence"/>
</dbReference>
<dbReference type="Gene3D" id="3.40.50.2000">
    <property type="entry name" value="Glycogen Phosphorylase B"/>
    <property type="match status" value="3"/>
</dbReference>
<feature type="domain" description="Glycosyltransferase subfamily 4-like N-terminal" evidence="4">
    <location>
        <begin position="146"/>
        <end position="199"/>
    </location>
</feature>
<sequence>MKLVYITNAKIPSEKARSLQIMKSCEAFATQNEANMRMNADDADRGQKVEVELVLPRRVNAPKDDPFNFYSVKRIFGIKKIFNFDLFGLSFVPRKFAFYVQSLSFGLFGAVYLSIFYGNKTVFYSRDFATLFFLCLFGFDPIAEVHDYRSSKFRWDVKYVLKNSRKVIVNSEGTLEQLRKHYELDASRVLVAPNGVDLEFFSIKESQDEARRILNIPQNKKVVAYIGRLETVGQDKGVGTLLEAFNILNTKYDIPNTHLLIVGGPYHLVEKYKAEVRNQHNITFTGQVEYQKVPLYLRAVDAVAIPLPKNQHAITTSPIKLFEYMAAGKAIVASDLLSIRQYLNSENAVFFDAENSEDLAGKLKAVLGDGILRNKISKNALQDATRYSWISRAQKIINFAVSKTSVHTLKAVLYFGDFDPNYARNSVIIKGLQKNGVEVLLCNDRTKGFKKYVNLVKKFIDLDKRFNLVIVGYSDSRFMVPLINILTRKKVVWDAFYSIYDNWIFDRKLAAPNSMKASYYWTMDWFSCWLSDLVLLDTQANADYFIRTFNMSRDKVRRVFIGADDEALYPKKKTISDKFIVEFHGNYIPVHGLEYIIKAAKILEKHQDIMFYVIGGGQEHGKIKKLAEDLRVSNITFMDKMPQYMISEYIKEADVCLGLLGNLDRGGRAIPNKVYEASAMERASLNMDGPAIHELYTDRENILLCHGGDSQDIADKILELKNNPQLKDRIAKNAYQLYLANGTPKTIGDHLIKLIGRLLF</sequence>
<evidence type="ECO:0000313" key="5">
    <source>
        <dbReference type="EMBL" id="KKT81863.1"/>
    </source>
</evidence>
<dbReference type="Pfam" id="PF13439">
    <property type="entry name" value="Glyco_transf_4"/>
    <property type="match status" value="1"/>
</dbReference>
<evidence type="ECO:0000313" key="6">
    <source>
        <dbReference type="Proteomes" id="UP000034032"/>
    </source>
</evidence>
<keyword evidence="1 5" id="KW-0808">Transferase</keyword>
<reference evidence="5 6" key="1">
    <citation type="journal article" date="2015" name="Nature">
        <title>rRNA introns, odd ribosomes, and small enigmatic genomes across a large radiation of phyla.</title>
        <authorList>
            <person name="Brown C.T."/>
            <person name="Hug L.A."/>
            <person name="Thomas B.C."/>
            <person name="Sharon I."/>
            <person name="Castelle C.J."/>
            <person name="Singh A."/>
            <person name="Wilkins M.J."/>
            <person name="Williams K.H."/>
            <person name="Banfield J.F."/>
        </authorList>
    </citation>
    <scope>NUCLEOTIDE SEQUENCE [LARGE SCALE GENOMIC DNA]</scope>
</reference>
<dbReference type="Pfam" id="PF00534">
    <property type="entry name" value="Glycos_transf_1"/>
    <property type="match status" value="2"/>
</dbReference>
<dbReference type="PANTHER" id="PTHR46401">
    <property type="entry name" value="GLYCOSYLTRANSFERASE WBBK-RELATED"/>
    <property type="match status" value="1"/>
</dbReference>
<proteinExistence type="predicted"/>
<evidence type="ECO:0000256" key="2">
    <source>
        <dbReference type="SAM" id="Phobius"/>
    </source>
</evidence>
<evidence type="ECO:0000256" key="1">
    <source>
        <dbReference type="ARBA" id="ARBA00022679"/>
    </source>
</evidence>
<comment type="caution">
    <text evidence="5">The sequence shown here is derived from an EMBL/GenBank/DDBJ whole genome shotgun (WGS) entry which is preliminary data.</text>
</comment>
<feature type="domain" description="Glycosyl transferase family 1" evidence="3">
    <location>
        <begin position="571"/>
        <end position="736"/>
    </location>
</feature>
<feature type="domain" description="Glycosyl transferase family 1" evidence="3">
    <location>
        <begin position="207"/>
        <end position="381"/>
    </location>
</feature>
<name>A0A0G1KE49_9BACT</name>
<dbReference type="InterPro" id="IPR001296">
    <property type="entry name" value="Glyco_trans_1"/>
</dbReference>
<keyword evidence="2" id="KW-0472">Membrane</keyword>